<dbReference type="GO" id="GO:0006006">
    <property type="term" value="P:glucose metabolic process"/>
    <property type="evidence" value="ECO:0007669"/>
    <property type="project" value="UniProtKB-KW"/>
</dbReference>
<evidence type="ECO:0000313" key="11">
    <source>
        <dbReference type="EMBL" id="GHH85073.1"/>
    </source>
</evidence>
<dbReference type="GO" id="GO:0009051">
    <property type="term" value="P:pentose-phosphate shunt, oxidative branch"/>
    <property type="evidence" value="ECO:0007669"/>
    <property type="project" value="TreeGrafter"/>
</dbReference>
<dbReference type="GO" id="GO:0050661">
    <property type="term" value="F:NADP binding"/>
    <property type="evidence" value="ECO:0007669"/>
    <property type="project" value="UniProtKB-UniRule"/>
</dbReference>
<sequence length="460" mass="50166">MGTRADTVVIFGITGDLAFKKLLPALYHLALRGGLGVPVVGVARSRWEDGRLVATARKAVEEVRPDVDEPAFEELAGRLSMVSGDYADEGLYRRLAERLEGAEHPVFYLAVPPAVFGDAVDGLRAAGLADRGRVVVEKPFGYDASSSRALDDKLRSAFPAERILRMDHYLGKEPVEGLLALRFANAFFEPMWNREHIAKVEITLAEKFGTQGRAGFYDAAGAVRDVLQNHALQIAALIAMEPPATAEQVQEARVDALRHMRPLSLDTTVRGQYLGYQDEPGVAPGSTTETYVATRLSVDTARWRGVPFVLRAGKNLRENATDVVIGLRRPTGALFAGADSGSGSPEGNQLHLRLGRDDGLTFSLQVKSPGPDAVSRTVRVPLDLETVLGPRQEAYERLLDDAMRGRSDRFVDPRVIEEQWRIVGPLLDPEQAPLPYEPGGWGPAEAERLGVDAHPERSAP</sequence>
<feature type="domain" description="Glucose-6-phosphate dehydrogenase NAD-binding" evidence="9">
    <location>
        <begin position="9"/>
        <end position="176"/>
    </location>
</feature>
<dbReference type="GO" id="GO:0005829">
    <property type="term" value="C:cytosol"/>
    <property type="evidence" value="ECO:0007669"/>
    <property type="project" value="TreeGrafter"/>
</dbReference>
<evidence type="ECO:0000259" key="9">
    <source>
        <dbReference type="Pfam" id="PF00479"/>
    </source>
</evidence>
<gene>
    <name evidence="7 11" type="primary">zwf</name>
    <name evidence="11" type="ORF">GCM10018793_51630</name>
</gene>
<organism evidence="11 12">
    <name type="scientific">Streptomyces sulfonofaciens</name>
    <dbReference type="NCBI Taxonomy" id="68272"/>
    <lineage>
        <taxon>Bacteria</taxon>
        <taxon>Bacillati</taxon>
        <taxon>Actinomycetota</taxon>
        <taxon>Actinomycetes</taxon>
        <taxon>Kitasatosporales</taxon>
        <taxon>Streptomycetaceae</taxon>
        <taxon>Streptomyces</taxon>
    </lineage>
</organism>
<accession>A0A919GI46</accession>
<dbReference type="SUPFAM" id="SSF51735">
    <property type="entry name" value="NAD(P)-binding Rossmann-fold domains"/>
    <property type="match status" value="1"/>
</dbReference>
<dbReference type="Gene3D" id="3.30.360.10">
    <property type="entry name" value="Dihydrodipicolinate Reductase, domain 2"/>
    <property type="match status" value="1"/>
</dbReference>
<protein>
    <recommendedName>
        <fullName evidence="7">Glucose-6-phosphate 1-dehydrogenase</fullName>
        <shortName evidence="7">G6PD</shortName>
        <ecNumber evidence="7">1.1.1.49</ecNumber>
    </recommendedName>
</protein>
<evidence type="ECO:0000313" key="12">
    <source>
        <dbReference type="Proteomes" id="UP000603708"/>
    </source>
</evidence>
<feature type="binding site" evidence="7">
    <location>
        <position position="172"/>
    </location>
    <ligand>
        <name>substrate</name>
    </ligand>
</feature>
<dbReference type="AlphaFoldDB" id="A0A919GI46"/>
<evidence type="ECO:0000259" key="10">
    <source>
        <dbReference type="Pfam" id="PF02781"/>
    </source>
</evidence>
<evidence type="ECO:0000256" key="5">
    <source>
        <dbReference type="ARBA" id="ARBA00023002"/>
    </source>
</evidence>
<reference evidence="11" key="1">
    <citation type="journal article" date="2014" name="Int. J. Syst. Evol. Microbiol.">
        <title>Complete genome sequence of Corynebacterium casei LMG S-19264T (=DSM 44701T), isolated from a smear-ripened cheese.</title>
        <authorList>
            <consortium name="US DOE Joint Genome Institute (JGI-PGF)"/>
            <person name="Walter F."/>
            <person name="Albersmeier A."/>
            <person name="Kalinowski J."/>
            <person name="Ruckert C."/>
        </authorList>
    </citation>
    <scope>NUCLEOTIDE SEQUENCE</scope>
    <source>
        <strain evidence="11">JCM 5069</strain>
    </source>
</reference>
<dbReference type="PIRSF" id="PIRSF000110">
    <property type="entry name" value="G6PD"/>
    <property type="match status" value="1"/>
</dbReference>
<feature type="region of interest" description="Disordered" evidence="8">
    <location>
        <begin position="428"/>
        <end position="460"/>
    </location>
</feature>
<dbReference type="PRINTS" id="PR00079">
    <property type="entry name" value="G6PDHDRGNASE"/>
</dbReference>
<feature type="compositionally biased region" description="Basic and acidic residues" evidence="8">
    <location>
        <begin position="445"/>
        <end position="460"/>
    </location>
</feature>
<dbReference type="Gene3D" id="3.40.50.720">
    <property type="entry name" value="NAD(P)-binding Rossmann-like Domain"/>
    <property type="match status" value="1"/>
</dbReference>
<dbReference type="InterPro" id="IPR022675">
    <property type="entry name" value="G6P_DH_C"/>
</dbReference>
<comment type="caution">
    <text evidence="11">The sequence shown here is derived from an EMBL/GenBank/DDBJ whole genome shotgun (WGS) entry which is preliminary data.</text>
</comment>
<keyword evidence="6 7" id="KW-0119">Carbohydrate metabolism</keyword>
<evidence type="ECO:0000256" key="8">
    <source>
        <dbReference type="SAM" id="MobiDB-lite"/>
    </source>
</evidence>
<keyword evidence="4 7" id="KW-0521">NADP</keyword>
<evidence type="ECO:0000256" key="2">
    <source>
        <dbReference type="ARBA" id="ARBA00009975"/>
    </source>
</evidence>
<feature type="binding site" evidence="7">
    <location>
        <position position="44"/>
    </location>
    <ligand>
        <name>NADP(+)</name>
        <dbReference type="ChEBI" id="CHEBI:58349"/>
    </ligand>
</feature>
<feature type="binding site" evidence="7">
    <location>
        <position position="314"/>
    </location>
    <ligand>
        <name>substrate</name>
    </ligand>
</feature>
<dbReference type="Pfam" id="PF00479">
    <property type="entry name" value="G6PD_N"/>
    <property type="match status" value="1"/>
</dbReference>
<dbReference type="EMBL" id="BNCD01000017">
    <property type="protein sequence ID" value="GHH85073.1"/>
    <property type="molecule type" value="Genomic_DNA"/>
</dbReference>
<name>A0A919GI46_9ACTN</name>
<dbReference type="EC" id="1.1.1.49" evidence="7"/>
<dbReference type="InterPro" id="IPR001282">
    <property type="entry name" value="G6P_DH"/>
</dbReference>
<dbReference type="PANTHER" id="PTHR23429:SF0">
    <property type="entry name" value="GLUCOSE-6-PHOSPHATE 1-DEHYDROGENASE"/>
    <property type="match status" value="1"/>
</dbReference>
<dbReference type="RefSeq" id="WP_189935985.1">
    <property type="nucleotide sequence ID" value="NZ_BNCD01000017.1"/>
</dbReference>
<keyword evidence="12" id="KW-1185">Reference proteome</keyword>
<dbReference type="SUPFAM" id="SSF55347">
    <property type="entry name" value="Glyceraldehyde-3-phosphate dehydrogenase-like, C-terminal domain"/>
    <property type="match status" value="1"/>
</dbReference>
<dbReference type="InterPro" id="IPR019796">
    <property type="entry name" value="G6P_DH_AS"/>
</dbReference>
<dbReference type="HAMAP" id="MF_00966">
    <property type="entry name" value="G6PD"/>
    <property type="match status" value="1"/>
</dbReference>
<feature type="binding site" evidence="7">
    <location>
        <position position="168"/>
    </location>
    <ligand>
        <name>substrate</name>
    </ligand>
</feature>
<dbReference type="InterPro" id="IPR036291">
    <property type="entry name" value="NAD(P)-bd_dom_sf"/>
</dbReference>
<keyword evidence="5 7" id="KW-0560">Oxidoreductase</keyword>
<comment type="similarity">
    <text evidence="2 7">Belongs to the glucose-6-phosphate dehydrogenase family.</text>
</comment>
<dbReference type="Proteomes" id="UP000603708">
    <property type="component" value="Unassembled WGS sequence"/>
</dbReference>
<feature type="binding site" evidence="7">
    <location>
        <position position="138"/>
    </location>
    <ligand>
        <name>NADP(+)</name>
        <dbReference type="ChEBI" id="CHEBI:58349"/>
    </ligand>
</feature>
<dbReference type="InterPro" id="IPR022674">
    <property type="entry name" value="G6P_DH_NAD-bd"/>
</dbReference>
<dbReference type="NCBIfam" id="TIGR00871">
    <property type="entry name" value="zwf"/>
    <property type="match status" value="1"/>
</dbReference>
<reference evidence="11" key="2">
    <citation type="submission" date="2020-09" db="EMBL/GenBank/DDBJ databases">
        <authorList>
            <person name="Sun Q."/>
            <person name="Ohkuma M."/>
        </authorList>
    </citation>
    <scope>NUCLEOTIDE SEQUENCE</scope>
    <source>
        <strain evidence="11">JCM 5069</strain>
    </source>
</reference>
<dbReference type="Pfam" id="PF02781">
    <property type="entry name" value="G6PD_C"/>
    <property type="match status" value="1"/>
</dbReference>
<evidence type="ECO:0000256" key="4">
    <source>
        <dbReference type="ARBA" id="ARBA00022857"/>
    </source>
</evidence>
<comment type="catalytic activity">
    <reaction evidence="7">
        <text>D-glucose 6-phosphate + NADP(+) = 6-phospho-D-glucono-1,5-lactone + NADPH + H(+)</text>
        <dbReference type="Rhea" id="RHEA:15841"/>
        <dbReference type="ChEBI" id="CHEBI:15378"/>
        <dbReference type="ChEBI" id="CHEBI:57783"/>
        <dbReference type="ChEBI" id="CHEBI:57955"/>
        <dbReference type="ChEBI" id="CHEBI:58349"/>
        <dbReference type="ChEBI" id="CHEBI:61548"/>
        <dbReference type="EC" id="1.1.1.49"/>
    </reaction>
</comment>
<feature type="domain" description="Glucose-6-phosphate dehydrogenase C-terminal" evidence="10">
    <location>
        <begin position="179"/>
        <end position="449"/>
    </location>
</feature>
<keyword evidence="3 7" id="KW-0313">Glucose metabolism</keyword>
<dbReference type="PANTHER" id="PTHR23429">
    <property type="entry name" value="GLUCOSE-6-PHOSPHATE 1-DEHYDROGENASE G6PD"/>
    <property type="match status" value="1"/>
</dbReference>
<evidence type="ECO:0000256" key="7">
    <source>
        <dbReference type="HAMAP-Rule" id="MF_00966"/>
    </source>
</evidence>
<dbReference type="PROSITE" id="PS00069">
    <property type="entry name" value="G6P_DEHYDROGENASE"/>
    <property type="match status" value="1"/>
</dbReference>
<evidence type="ECO:0000256" key="6">
    <source>
        <dbReference type="ARBA" id="ARBA00023277"/>
    </source>
</evidence>
<evidence type="ECO:0000256" key="1">
    <source>
        <dbReference type="ARBA" id="ARBA00004937"/>
    </source>
</evidence>
<comment type="caution">
    <text evidence="7">Lacks conserved residue(s) required for the propagation of feature annotation.</text>
</comment>
<comment type="function">
    <text evidence="7">Catalyzes the oxidation of glucose 6-phosphate to 6-phosphogluconolactone.</text>
</comment>
<evidence type="ECO:0000256" key="3">
    <source>
        <dbReference type="ARBA" id="ARBA00022526"/>
    </source>
</evidence>
<dbReference type="GO" id="GO:0004345">
    <property type="term" value="F:glucose-6-phosphate dehydrogenase activity"/>
    <property type="evidence" value="ECO:0007669"/>
    <property type="project" value="UniProtKB-UniRule"/>
</dbReference>
<feature type="binding site" evidence="7">
    <location>
        <position position="225"/>
    </location>
    <ligand>
        <name>substrate</name>
    </ligand>
</feature>
<comment type="pathway">
    <text evidence="1 7">Carbohydrate degradation; pentose phosphate pathway; D-ribulose 5-phosphate from D-glucose 6-phosphate (oxidative stage): step 1/3.</text>
</comment>
<feature type="active site" description="Proton acceptor" evidence="7">
    <location>
        <position position="230"/>
    </location>
</feature>
<feature type="binding site" evidence="7">
    <location>
        <position position="206"/>
    </location>
    <ligand>
        <name>substrate</name>
    </ligand>
</feature>
<proteinExistence type="inferred from homology"/>